<name>A0A1J7GXZ3_LUPAN</name>
<proteinExistence type="inferred from homology"/>
<dbReference type="Pfam" id="PF03016">
    <property type="entry name" value="Exostosin_GT47"/>
    <property type="match status" value="1"/>
</dbReference>
<dbReference type="InterPro" id="IPR004263">
    <property type="entry name" value="Exostosin"/>
</dbReference>
<dbReference type="AlphaFoldDB" id="A0A1J7GXZ3"/>
<dbReference type="GO" id="GO:0000139">
    <property type="term" value="C:Golgi membrane"/>
    <property type="evidence" value="ECO:0007669"/>
    <property type="project" value="UniProtKB-SubCell"/>
</dbReference>
<dbReference type="Proteomes" id="UP000188354">
    <property type="component" value="Chromosome LG09"/>
</dbReference>
<accession>A0A1J7GXZ3</accession>
<evidence type="ECO:0000313" key="8">
    <source>
        <dbReference type="EMBL" id="OIW05471.1"/>
    </source>
</evidence>
<evidence type="ECO:0000256" key="1">
    <source>
        <dbReference type="ARBA" id="ARBA00004323"/>
    </source>
</evidence>
<organism evidence="8 9">
    <name type="scientific">Lupinus angustifolius</name>
    <name type="common">Narrow-leaved blue lupine</name>
    <dbReference type="NCBI Taxonomy" id="3871"/>
    <lineage>
        <taxon>Eukaryota</taxon>
        <taxon>Viridiplantae</taxon>
        <taxon>Streptophyta</taxon>
        <taxon>Embryophyta</taxon>
        <taxon>Tracheophyta</taxon>
        <taxon>Spermatophyta</taxon>
        <taxon>Magnoliopsida</taxon>
        <taxon>eudicotyledons</taxon>
        <taxon>Gunneridae</taxon>
        <taxon>Pentapetalae</taxon>
        <taxon>rosids</taxon>
        <taxon>fabids</taxon>
        <taxon>Fabales</taxon>
        <taxon>Fabaceae</taxon>
        <taxon>Papilionoideae</taxon>
        <taxon>50 kb inversion clade</taxon>
        <taxon>genistoids sensu lato</taxon>
        <taxon>core genistoids</taxon>
        <taxon>Genisteae</taxon>
        <taxon>Lupinus</taxon>
    </lineage>
</organism>
<keyword evidence="3" id="KW-0328">Glycosyltransferase</keyword>
<evidence type="ECO:0000313" key="9">
    <source>
        <dbReference type="Proteomes" id="UP000188354"/>
    </source>
</evidence>
<dbReference type="GO" id="GO:0016757">
    <property type="term" value="F:glycosyltransferase activity"/>
    <property type="evidence" value="ECO:0007669"/>
    <property type="project" value="UniProtKB-KW"/>
</dbReference>
<feature type="domain" description="Exostosin GT47" evidence="7">
    <location>
        <begin position="104"/>
        <end position="441"/>
    </location>
</feature>
<evidence type="ECO:0000256" key="5">
    <source>
        <dbReference type="ARBA" id="ARBA00023034"/>
    </source>
</evidence>
<evidence type="ECO:0000256" key="4">
    <source>
        <dbReference type="ARBA" id="ARBA00022968"/>
    </source>
</evidence>
<evidence type="ECO:0000259" key="7">
    <source>
        <dbReference type="Pfam" id="PF03016"/>
    </source>
</evidence>
<comment type="similarity">
    <text evidence="2">Belongs to the glycosyltransferase 47 family.</text>
</comment>
<keyword evidence="6" id="KW-0812">Transmembrane</keyword>
<keyword evidence="6" id="KW-1133">Transmembrane helix</keyword>
<keyword evidence="3" id="KW-0808">Transferase</keyword>
<protein>
    <recommendedName>
        <fullName evidence="7">Exostosin GT47 domain-containing protein</fullName>
    </recommendedName>
</protein>
<sequence length="503" mass="58800">MKKPPLKKFYDLIWFVLLTTFVLYISMLLLNYYKPLSNYRISFLFLNNHTQVQKPSKFSINSSEIINYTSIVNAENITPPPPLIRENITEVVITKPSTENLDPCSGKYIYAYDLPSIFNEDLVKGCKSLNKWFDMCPYLSNLGLGKRVIEKTKRKVLLKNSWYVTNQFSLEVIFHQIMKDYKCLTNDSSIASAIYVPYYAGLDVGQYLWEYNVTMRDSTPKKLANWLGEQVEWKKMLGKDHFMVGGRIGFDFRRRTENSSDWGTKLMFLAETSNMSFLPLETSTYENDFPIPYPTYFHPSKDKEIHHWQERMRRMKRTNLFSFAGAPRPNSTYSIRSVLIQHCQSYNKSCKLLNCYVNNQNKCDDPVHVMKVFQSSVFCLQPPGDSYTRRSTFDSILGGCIPVFFNQNSAYKQYLWHLPKNGSTYSVFISEEDVKRNRTIIHDTLSSFSKKQVLAMREEVIRIIPRISYRKPGSRLEIIEDAFDVAVKSVLERIEGIRRKEFL</sequence>
<dbReference type="PANTHER" id="PTHR11062:SF282">
    <property type="entry name" value="XYLOGLUCAN GALACTOSYLTRANSFERASE GT11-RELATED"/>
    <property type="match status" value="1"/>
</dbReference>
<evidence type="ECO:0000256" key="6">
    <source>
        <dbReference type="SAM" id="Phobius"/>
    </source>
</evidence>
<keyword evidence="9" id="KW-1185">Reference proteome</keyword>
<evidence type="ECO:0000256" key="3">
    <source>
        <dbReference type="ARBA" id="ARBA00022676"/>
    </source>
</evidence>
<feature type="transmembrane region" description="Helical" evidence="6">
    <location>
        <begin position="12"/>
        <end position="33"/>
    </location>
</feature>
<reference evidence="8 9" key="1">
    <citation type="journal article" date="2017" name="Plant Biotechnol. J.">
        <title>A comprehensive draft genome sequence for lupin (Lupinus angustifolius), an emerging health food: insights into plant-microbe interactions and legume evolution.</title>
        <authorList>
            <person name="Hane J.K."/>
            <person name="Ming Y."/>
            <person name="Kamphuis L.G."/>
            <person name="Nelson M.N."/>
            <person name="Garg G."/>
            <person name="Atkins C.A."/>
            <person name="Bayer P.E."/>
            <person name="Bravo A."/>
            <person name="Bringans S."/>
            <person name="Cannon S."/>
            <person name="Edwards D."/>
            <person name="Foley R."/>
            <person name="Gao L.L."/>
            <person name="Harrison M.J."/>
            <person name="Huang W."/>
            <person name="Hurgobin B."/>
            <person name="Li S."/>
            <person name="Liu C.W."/>
            <person name="McGrath A."/>
            <person name="Morahan G."/>
            <person name="Murray J."/>
            <person name="Weller J."/>
            <person name="Jian J."/>
            <person name="Singh K.B."/>
        </authorList>
    </citation>
    <scope>NUCLEOTIDE SEQUENCE [LARGE SCALE GENOMIC DNA]</scope>
    <source>
        <strain evidence="9">cv. Tanjil</strain>
        <tissue evidence="8">Whole plant</tissue>
    </source>
</reference>
<dbReference type="STRING" id="3871.A0A1J7GXZ3"/>
<keyword evidence="4" id="KW-0735">Signal-anchor</keyword>
<dbReference type="OMA" id="FHPANDF"/>
<keyword evidence="6" id="KW-0472">Membrane</keyword>
<comment type="subcellular location">
    <subcellularLocation>
        <location evidence="1">Golgi apparatus membrane</location>
        <topology evidence="1">Single-pass type II membrane protein</topology>
    </subcellularLocation>
</comment>
<dbReference type="InterPro" id="IPR040911">
    <property type="entry name" value="Exostosin_GT47"/>
</dbReference>
<dbReference type="Gramene" id="OIW05471">
    <property type="protein sequence ID" value="OIW05471"/>
    <property type="gene ID" value="TanjilG_12062"/>
</dbReference>
<evidence type="ECO:0000256" key="2">
    <source>
        <dbReference type="ARBA" id="ARBA00010271"/>
    </source>
</evidence>
<dbReference type="PANTHER" id="PTHR11062">
    <property type="entry name" value="EXOSTOSIN HEPARAN SULFATE GLYCOSYLTRANSFERASE -RELATED"/>
    <property type="match status" value="1"/>
</dbReference>
<keyword evidence="5" id="KW-0333">Golgi apparatus</keyword>
<gene>
    <name evidence="8" type="ORF">TanjilG_12062</name>
</gene>
<dbReference type="EMBL" id="CM007369">
    <property type="protein sequence ID" value="OIW05471.1"/>
    <property type="molecule type" value="Genomic_DNA"/>
</dbReference>